<name>A0A0A1TI10_9HYPO</name>
<dbReference type="EMBL" id="CDHN01000003">
    <property type="protein sequence ID" value="CEJ90053.1"/>
    <property type="molecule type" value="Genomic_DNA"/>
</dbReference>
<sequence>MLGYYMTKTVLNVLRSVLAFYPILDNKTIFSDYISLTQDSYYRILAYRAGAIPMLAQVDSFYLEFFTYLIVYQARARELHGVPV</sequence>
<evidence type="ECO:0000313" key="2">
    <source>
        <dbReference type="Proteomes" id="UP000039046"/>
    </source>
</evidence>
<accession>A0A0A1TI10</accession>
<gene>
    <name evidence="1" type="ORF">VHEMI05862</name>
</gene>
<dbReference type="Proteomes" id="UP000039046">
    <property type="component" value="Unassembled WGS sequence"/>
</dbReference>
<dbReference type="AlphaFoldDB" id="A0A0A1TI10"/>
<dbReference type="HOGENOM" id="CLU_2529060_0_0_1"/>
<organism evidence="1 2">
    <name type="scientific">[Torrubiella] hemipterigena</name>
    <dbReference type="NCBI Taxonomy" id="1531966"/>
    <lineage>
        <taxon>Eukaryota</taxon>
        <taxon>Fungi</taxon>
        <taxon>Dikarya</taxon>
        <taxon>Ascomycota</taxon>
        <taxon>Pezizomycotina</taxon>
        <taxon>Sordariomycetes</taxon>
        <taxon>Hypocreomycetidae</taxon>
        <taxon>Hypocreales</taxon>
        <taxon>Clavicipitaceae</taxon>
        <taxon>Clavicipitaceae incertae sedis</taxon>
        <taxon>'Torrubiella' clade</taxon>
    </lineage>
</organism>
<keyword evidence="2" id="KW-1185">Reference proteome</keyword>
<reference evidence="1 2" key="1">
    <citation type="journal article" date="2015" name="Genome Announc.">
        <title>Draft Genome Sequence and Gene Annotation of the Entomopathogenic Fungus Verticillium hemipterigenum.</title>
        <authorList>
            <person name="Horn F."/>
            <person name="Habel A."/>
            <person name="Scharf D.H."/>
            <person name="Dworschak J."/>
            <person name="Brakhage A.A."/>
            <person name="Guthke R."/>
            <person name="Hertweck C."/>
            <person name="Linde J."/>
        </authorList>
    </citation>
    <scope>NUCLEOTIDE SEQUENCE [LARGE SCALE GENOMIC DNA]</scope>
</reference>
<dbReference type="STRING" id="1531966.A0A0A1TI10"/>
<proteinExistence type="predicted"/>
<evidence type="ECO:0000313" key="1">
    <source>
        <dbReference type="EMBL" id="CEJ90053.1"/>
    </source>
</evidence>
<protein>
    <submittedName>
        <fullName evidence="1">Uncharacterized protein</fullName>
    </submittedName>
</protein>